<dbReference type="SUPFAM" id="SSF141562">
    <property type="entry name" value="At5g01610-like"/>
    <property type="match status" value="1"/>
</dbReference>
<dbReference type="EMBL" id="JADCNL010000007">
    <property type="protein sequence ID" value="KAG0474060.1"/>
    <property type="molecule type" value="Genomic_DNA"/>
</dbReference>
<evidence type="ECO:0000256" key="1">
    <source>
        <dbReference type="SAM" id="SignalP"/>
    </source>
</evidence>
<proteinExistence type="predicted"/>
<accession>A0A835QPK6</accession>
<protein>
    <submittedName>
        <fullName evidence="2">Uncharacterized protein</fullName>
    </submittedName>
</protein>
<dbReference type="Gene3D" id="2.30.240.10">
    <property type="entry name" value="At5g01610-like"/>
    <property type="match status" value="1"/>
</dbReference>
<feature type="signal peptide" evidence="1">
    <location>
        <begin position="1"/>
        <end position="21"/>
    </location>
</feature>
<name>A0A835QPK6_VANPL</name>
<dbReference type="PANTHER" id="PTHR31676">
    <property type="entry name" value="T31J12.3 PROTEIN-RELATED"/>
    <property type="match status" value="1"/>
</dbReference>
<dbReference type="InterPro" id="IPR007493">
    <property type="entry name" value="DUF538"/>
</dbReference>
<dbReference type="InterPro" id="IPR036758">
    <property type="entry name" value="At5g01610-like"/>
</dbReference>
<comment type="caution">
    <text evidence="2">The sequence shown here is derived from an EMBL/GenBank/DDBJ whole genome shotgun (WGS) entry which is preliminary data.</text>
</comment>
<reference evidence="2 3" key="1">
    <citation type="journal article" date="2020" name="Nat. Food">
        <title>A phased Vanilla planifolia genome enables genetic improvement of flavour and production.</title>
        <authorList>
            <person name="Hasing T."/>
            <person name="Tang H."/>
            <person name="Brym M."/>
            <person name="Khazi F."/>
            <person name="Huang T."/>
            <person name="Chambers A.H."/>
        </authorList>
    </citation>
    <scope>NUCLEOTIDE SEQUENCE [LARGE SCALE GENOMIC DNA]</scope>
    <source>
        <tissue evidence="2">Leaf</tissue>
    </source>
</reference>
<dbReference type="PANTHER" id="PTHR31676:SF71">
    <property type="entry name" value="EXPRESSED PROTEIN"/>
    <property type="match status" value="1"/>
</dbReference>
<dbReference type="Proteomes" id="UP000636800">
    <property type="component" value="Chromosome 7"/>
</dbReference>
<keyword evidence="3" id="KW-1185">Reference proteome</keyword>
<keyword evidence="1" id="KW-0732">Signal</keyword>
<sequence>MVLSRKLLLLIFTCAAAAATATSDSRSPPLDRMNVSSVYDILPKFGLPPGLLPNNVISFSLAQDGAFEVNLADACYVKFEYLVYYAPKITGVIRYGLIENLKGIQVERFLLWLDVDAIKVDLPASNFIYFDVGFITKKLGVDQFKRIHSCNKRGIPEGMMHRAERLDQLFEDSDELRSE</sequence>
<evidence type="ECO:0000313" key="3">
    <source>
        <dbReference type="Proteomes" id="UP000636800"/>
    </source>
</evidence>
<feature type="chain" id="PRO_5032310513" evidence="1">
    <location>
        <begin position="22"/>
        <end position="179"/>
    </location>
</feature>
<evidence type="ECO:0000313" key="2">
    <source>
        <dbReference type="EMBL" id="KAG0474060.1"/>
    </source>
</evidence>
<organism evidence="2 3">
    <name type="scientific">Vanilla planifolia</name>
    <name type="common">Vanilla</name>
    <dbReference type="NCBI Taxonomy" id="51239"/>
    <lineage>
        <taxon>Eukaryota</taxon>
        <taxon>Viridiplantae</taxon>
        <taxon>Streptophyta</taxon>
        <taxon>Embryophyta</taxon>
        <taxon>Tracheophyta</taxon>
        <taxon>Spermatophyta</taxon>
        <taxon>Magnoliopsida</taxon>
        <taxon>Liliopsida</taxon>
        <taxon>Asparagales</taxon>
        <taxon>Orchidaceae</taxon>
        <taxon>Vanilloideae</taxon>
        <taxon>Vanilleae</taxon>
        <taxon>Vanilla</taxon>
    </lineage>
</organism>
<dbReference type="AlphaFoldDB" id="A0A835QPK6"/>
<dbReference type="Pfam" id="PF04398">
    <property type="entry name" value="DUF538"/>
    <property type="match status" value="1"/>
</dbReference>
<gene>
    <name evidence="2" type="ORF">HPP92_015917</name>
</gene>
<dbReference type="OrthoDB" id="1927957at2759"/>